<dbReference type="EMBL" id="CP104145">
    <property type="protein sequence ID" value="UWU19172.1"/>
    <property type="molecule type" value="Genomic_DNA"/>
</dbReference>
<protein>
    <recommendedName>
        <fullName evidence="5">5-carboxymethyl-2-hydroxymuconate isomerase</fullName>
    </recommendedName>
</protein>
<organism evidence="1 3">
    <name type="scientific">Rhizobium sullae</name>
    <name type="common">Rhizobium hedysari</name>
    <dbReference type="NCBI Taxonomy" id="50338"/>
    <lineage>
        <taxon>Bacteria</taxon>
        <taxon>Pseudomonadati</taxon>
        <taxon>Pseudomonadota</taxon>
        <taxon>Alphaproteobacteria</taxon>
        <taxon>Hyphomicrobiales</taxon>
        <taxon>Rhizobiaceae</taxon>
        <taxon>Rhizobium/Agrobacterium group</taxon>
        <taxon>Rhizobium</taxon>
    </lineage>
</organism>
<name>A0A4V2V7V6_RHISU</name>
<evidence type="ECO:0000313" key="2">
    <source>
        <dbReference type="EMBL" id="UWU19172.1"/>
    </source>
</evidence>
<evidence type="ECO:0000313" key="4">
    <source>
        <dbReference type="Proteomes" id="UP001060123"/>
    </source>
</evidence>
<sequence length="110" mass="12137">MPNVKIYLDHSLPEQVRLDIQATLAALGNVLCARLQVEMTACQFAIMPVYAMAGLPSVNVELAILPKPERTRKRLEDLAEEIQRLVGEAAGTHVAVRMVLLDPTTYIALK</sequence>
<dbReference type="Proteomes" id="UP001060123">
    <property type="component" value="Plasmid pWSM1592_2"/>
</dbReference>
<accession>A0A4V2V7V6</accession>
<reference evidence="1 3" key="1">
    <citation type="submission" date="2019-03" db="EMBL/GenBank/DDBJ databases">
        <title>Genomic Encyclopedia of Type Strains, Phase IV (KMG-V): Genome sequencing to study the core and pangenomes of soil and plant-associated prokaryotes.</title>
        <authorList>
            <person name="Whitman W."/>
        </authorList>
    </citation>
    <scope>NUCLEOTIDE SEQUENCE [LARGE SCALE GENOMIC DNA]</scope>
    <source>
        <strain evidence="1 3">Hc14</strain>
    </source>
</reference>
<gene>
    <name evidence="1" type="ORF">EV132_1339</name>
    <name evidence="2" type="ORF">N2599_35830</name>
</gene>
<evidence type="ECO:0008006" key="5">
    <source>
        <dbReference type="Google" id="ProtNLM"/>
    </source>
</evidence>
<dbReference type="RefSeq" id="WP_027511260.1">
    <property type="nucleotide sequence ID" value="NZ_CP104145.1"/>
</dbReference>
<dbReference type="AlphaFoldDB" id="A0A4V2V7V6"/>
<keyword evidence="4" id="KW-1185">Reference proteome</keyword>
<geneLocation type="plasmid" evidence="2 4">
    <name>pWSM1592_2</name>
</geneLocation>
<proteinExistence type="predicted"/>
<dbReference type="EMBL" id="SMBH01000033">
    <property type="protein sequence ID" value="TCU06066.1"/>
    <property type="molecule type" value="Genomic_DNA"/>
</dbReference>
<keyword evidence="2" id="KW-0614">Plasmid</keyword>
<dbReference type="Proteomes" id="UP000294576">
    <property type="component" value="Unassembled WGS sequence"/>
</dbReference>
<reference evidence="2" key="2">
    <citation type="submission" date="2022-09" db="EMBL/GenBank/DDBJ databases">
        <title>Australian commercial rhizobial inoculants.</title>
        <authorList>
            <person name="Kohlmeier M.G."/>
            <person name="O'Hara G.W."/>
            <person name="Colombi E."/>
            <person name="Ramsay J.P."/>
            <person name="Terpolilli J."/>
        </authorList>
    </citation>
    <scope>NUCLEOTIDE SEQUENCE</scope>
    <source>
        <strain evidence="2">WSM1592</strain>
        <plasmid evidence="2">pWSM1592_2</plasmid>
    </source>
</reference>
<evidence type="ECO:0000313" key="1">
    <source>
        <dbReference type="EMBL" id="TCU06066.1"/>
    </source>
</evidence>
<evidence type="ECO:0000313" key="3">
    <source>
        <dbReference type="Proteomes" id="UP000294576"/>
    </source>
</evidence>